<comment type="caution">
    <text evidence="3">The sequence shown here is derived from an EMBL/GenBank/DDBJ whole genome shotgun (WGS) entry which is preliminary data.</text>
</comment>
<reference evidence="3" key="1">
    <citation type="submission" date="2021-10" db="EMBL/GenBank/DDBJ databases">
        <title>Melipona bicolor Genome sequencing and assembly.</title>
        <authorList>
            <person name="Araujo N.S."/>
            <person name="Arias M.C."/>
        </authorList>
    </citation>
    <scope>NUCLEOTIDE SEQUENCE</scope>
    <source>
        <strain evidence="3">USP_2M_L1-L4_2017</strain>
        <tissue evidence="3">Whole body</tissue>
    </source>
</reference>
<keyword evidence="1" id="KW-0677">Repeat</keyword>
<sequence length="79" mass="9034">MQFDHENIFNLLVQVYGANQEIRDYSGKKARQYLVSQEAAVSQDTFRRITAAATLRQVQKHTSAKVVKRLCRKIKVAAP</sequence>
<dbReference type="EMBL" id="JAHYIQ010000041">
    <property type="protein sequence ID" value="KAK1118758.1"/>
    <property type="molecule type" value="Genomic_DNA"/>
</dbReference>
<keyword evidence="4" id="KW-1185">Reference proteome</keyword>
<dbReference type="PANTHER" id="PTHR14491:SF7">
    <property type="entry name" value="SOSONDOWAH, ISOFORM G"/>
    <property type="match status" value="1"/>
</dbReference>
<dbReference type="Proteomes" id="UP001177670">
    <property type="component" value="Unassembled WGS sequence"/>
</dbReference>
<evidence type="ECO:0000313" key="3">
    <source>
        <dbReference type="EMBL" id="KAK1118758.1"/>
    </source>
</evidence>
<evidence type="ECO:0000256" key="1">
    <source>
        <dbReference type="ARBA" id="ARBA00022737"/>
    </source>
</evidence>
<evidence type="ECO:0000313" key="4">
    <source>
        <dbReference type="Proteomes" id="UP001177670"/>
    </source>
</evidence>
<name>A0AA40FGT4_9HYME</name>
<proteinExistence type="predicted"/>
<gene>
    <name evidence="3" type="ORF">K0M31_014758</name>
</gene>
<dbReference type="AlphaFoldDB" id="A0AA40FGT4"/>
<keyword evidence="2" id="KW-0040">ANK repeat</keyword>
<protein>
    <submittedName>
        <fullName evidence="3">Uncharacterized protein</fullName>
    </submittedName>
</protein>
<evidence type="ECO:0000256" key="2">
    <source>
        <dbReference type="ARBA" id="ARBA00023043"/>
    </source>
</evidence>
<accession>A0AA40FGT4</accession>
<dbReference type="PANTHER" id="PTHR14491">
    <property type="entry name" value="SOSONDOWAH, ISOFORM G"/>
    <property type="match status" value="1"/>
</dbReference>
<organism evidence="3 4">
    <name type="scientific">Melipona bicolor</name>
    <dbReference type="NCBI Taxonomy" id="60889"/>
    <lineage>
        <taxon>Eukaryota</taxon>
        <taxon>Metazoa</taxon>
        <taxon>Ecdysozoa</taxon>
        <taxon>Arthropoda</taxon>
        <taxon>Hexapoda</taxon>
        <taxon>Insecta</taxon>
        <taxon>Pterygota</taxon>
        <taxon>Neoptera</taxon>
        <taxon>Endopterygota</taxon>
        <taxon>Hymenoptera</taxon>
        <taxon>Apocrita</taxon>
        <taxon>Aculeata</taxon>
        <taxon>Apoidea</taxon>
        <taxon>Anthophila</taxon>
        <taxon>Apidae</taxon>
        <taxon>Melipona</taxon>
    </lineage>
</organism>